<dbReference type="GO" id="GO:0010181">
    <property type="term" value="F:FMN binding"/>
    <property type="evidence" value="ECO:0007669"/>
    <property type="project" value="TreeGrafter"/>
</dbReference>
<feature type="domain" description="NADPH-dependent FMN reductase-like" evidence="1">
    <location>
        <begin position="1"/>
        <end position="148"/>
    </location>
</feature>
<dbReference type="PANTHER" id="PTHR30543">
    <property type="entry name" value="CHROMATE REDUCTASE"/>
    <property type="match status" value="1"/>
</dbReference>
<dbReference type="GO" id="GO:0016491">
    <property type="term" value="F:oxidoreductase activity"/>
    <property type="evidence" value="ECO:0007669"/>
    <property type="project" value="InterPro"/>
</dbReference>
<organism evidence="2 3">
    <name type="scientific">Labilithrix luteola</name>
    <dbReference type="NCBI Taxonomy" id="1391654"/>
    <lineage>
        <taxon>Bacteria</taxon>
        <taxon>Pseudomonadati</taxon>
        <taxon>Myxococcota</taxon>
        <taxon>Polyangia</taxon>
        <taxon>Polyangiales</taxon>
        <taxon>Labilitrichaceae</taxon>
        <taxon>Labilithrix</taxon>
    </lineage>
</organism>
<dbReference type="SUPFAM" id="SSF52218">
    <property type="entry name" value="Flavoproteins"/>
    <property type="match status" value="1"/>
</dbReference>
<dbReference type="InterPro" id="IPR050712">
    <property type="entry name" value="NAD(P)H-dep_reductase"/>
</dbReference>
<dbReference type="Gene3D" id="3.40.50.360">
    <property type="match status" value="1"/>
</dbReference>
<dbReference type="PANTHER" id="PTHR30543:SF21">
    <property type="entry name" value="NAD(P)H-DEPENDENT FMN REDUCTASE LOT6"/>
    <property type="match status" value="1"/>
</dbReference>
<proteinExistence type="predicted"/>
<reference evidence="2 3" key="1">
    <citation type="submission" date="2015-08" db="EMBL/GenBank/DDBJ databases">
        <authorList>
            <person name="Babu N.S."/>
            <person name="Beckwith C.J."/>
            <person name="Beseler K.G."/>
            <person name="Brison A."/>
            <person name="Carone J.V."/>
            <person name="Caskin T.P."/>
            <person name="Diamond M."/>
            <person name="Durham M.E."/>
            <person name="Foxe J.M."/>
            <person name="Go M."/>
            <person name="Henderson B.A."/>
            <person name="Jones I.B."/>
            <person name="McGettigan J.A."/>
            <person name="Micheletti S.J."/>
            <person name="Nasrallah M.E."/>
            <person name="Ortiz D."/>
            <person name="Piller C.R."/>
            <person name="Privatt S.R."/>
            <person name="Schneider S.L."/>
            <person name="Sharp S."/>
            <person name="Smith T.C."/>
            <person name="Stanton J.D."/>
            <person name="Ullery H.E."/>
            <person name="Wilson R.J."/>
            <person name="Serrano M.G."/>
            <person name="Buck G."/>
            <person name="Lee V."/>
            <person name="Wang Y."/>
            <person name="Carvalho R."/>
            <person name="Voegtly L."/>
            <person name="Shi R."/>
            <person name="Duckworth R."/>
            <person name="Johnson A."/>
            <person name="Loviza R."/>
            <person name="Walstead R."/>
            <person name="Shah Z."/>
            <person name="Kiflezghi M."/>
            <person name="Wade K."/>
            <person name="Ball S.L."/>
            <person name="Bradley K.W."/>
            <person name="Asai D.J."/>
            <person name="Bowman C.A."/>
            <person name="Russell D.A."/>
            <person name="Pope W.H."/>
            <person name="Jacobs-Sera D."/>
            <person name="Hendrix R.W."/>
            <person name="Hatfull G.F."/>
        </authorList>
    </citation>
    <scope>NUCLEOTIDE SEQUENCE [LARGE SCALE GENOMIC DNA]</scope>
    <source>
        <strain evidence="2 3">DSM 27648</strain>
    </source>
</reference>
<dbReference type="KEGG" id="llu:AKJ09_05489"/>
<evidence type="ECO:0000313" key="2">
    <source>
        <dbReference type="EMBL" id="AKU98825.1"/>
    </source>
</evidence>
<gene>
    <name evidence="2" type="ORF">AKJ09_05489</name>
</gene>
<dbReference type="OrthoDB" id="9812295at2"/>
<dbReference type="AlphaFoldDB" id="A0A0K1PZ70"/>
<dbReference type="EMBL" id="CP012333">
    <property type="protein sequence ID" value="AKU98825.1"/>
    <property type="molecule type" value="Genomic_DNA"/>
</dbReference>
<accession>A0A0K1PZ70</accession>
<dbReference type="STRING" id="1391654.AKJ09_05489"/>
<keyword evidence="3" id="KW-1185">Reference proteome</keyword>
<dbReference type="Pfam" id="PF03358">
    <property type="entry name" value="FMN_red"/>
    <property type="match status" value="1"/>
</dbReference>
<protein>
    <submittedName>
        <fullName evidence="2">NADPH-dependent FMN reductase</fullName>
    </submittedName>
</protein>
<sequence>MKLLAFSTSLRDGSFNHKLIELAARIARRDGAEVDLADFHEFDMPLYDADMNREEGLPHGALALERRILNADALLIATPEYNYSMSGVFKNAIDWVSRARPMPWRGKAIYLMSASPSAMGGIRGLWQTRVPLEGCGALVFPDMFALPHSDKAFDQDGNLADRENAKRLEVELLGFIRMAEALAPICAKRLTGTARQKQREIVAALEEESKIQPAS</sequence>
<evidence type="ECO:0000313" key="3">
    <source>
        <dbReference type="Proteomes" id="UP000064967"/>
    </source>
</evidence>
<evidence type="ECO:0000259" key="1">
    <source>
        <dbReference type="Pfam" id="PF03358"/>
    </source>
</evidence>
<dbReference type="InterPro" id="IPR029039">
    <property type="entry name" value="Flavoprotein-like_sf"/>
</dbReference>
<name>A0A0K1PZ70_9BACT</name>
<dbReference type="GO" id="GO:0005829">
    <property type="term" value="C:cytosol"/>
    <property type="evidence" value="ECO:0007669"/>
    <property type="project" value="TreeGrafter"/>
</dbReference>
<dbReference type="Proteomes" id="UP000064967">
    <property type="component" value="Chromosome"/>
</dbReference>
<dbReference type="RefSeq" id="WP_146649887.1">
    <property type="nucleotide sequence ID" value="NZ_CP012333.1"/>
</dbReference>
<dbReference type="InterPro" id="IPR005025">
    <property type="entry name" value="FMN_Rdtase-like_dom"/>
</dbReference>